<dbReference type="PROSITE" id="PS00061">
    <property type="entry name" value="ADH_SHORT"/>
    <property type="match status" value="1"/>
</dbReference>
<dbReference type="SMART" id="SM00822">
    <property type="entry name" value="PKS_KR"/>
    <property type="match status" value="1"/>
</dbReference>
<sequence length="275" mass="29606">MADIYTGRNTGLSFLFVCVLGFLYTFHVTYIWKGSFTMQSLQHKTALITGGGRGIGRAAAIALAKEGVHVALIGRTKANLEKAAEELKAFGVNVSIAEADVKDLKAVESAVQAVKQELGHIDILINNAGIGGFAGFLEQTPEEWENIIQVNLMGVYNVTRAVLPEMVERKTGDIINISSTAGQRGAAGTSAYSASKFAVLGLTESLMQEVRKHNIRVSALTPSTVATDLAIDSKLTDGNPERVMQPEDLAEFMVAQLKLHPRIFIKSAGMWSTNP</sequence>
<feature type="domain" description="Ketoreductase" evidence="5">
    <location>
        <begin position="44"/>
        <end position="223"/>
    </location>
</feature>
<dbReference type="PANTHER" id="PTHR44196:SF1">
    <property type="entry name" value="DEHYDROGENASE_REDUCTASE SDR FAMILY MEMBER 7B"/>
    <property type="match status" value="1"/>
</dbReference>
<keyword evidence="4" id="KW-0812">Transmembrane</keyword>
<dbReference type="EC" id="1.1.1.30" evidence="6"/>
<dbReference type="SUPFAM" id="SSF51735">
    <property type="entry name" value="NAD(P)-binding Rossmann-fold domains"/>
    <property type="match status" value="1"/>
</dbReference>
<comment type="similarity">
    <text evidence="1 3">Belongs to the short-chain dehydrogenases/reductases (SDR) family.</text>
</comment>
<evidence type="ECO:0000256" key="1">
    <source>
        <dbReference type="ARBA" id="ARBA00006484"/>
    </source>
</evidence>
<evidence type="ECO:0000259" key="5">
    <source>
        <dbReference type="SMART" id="SM00822"/>
    </source>
</evidence>
<accession>A0ABM6LIX3</accession>
<dbReference type="Pfam" id="PF00106">
    <property type="entry name" value="adh_short"/>
    <property type="match status" value="1"/>
</dbReference>
<dbReference type="InterPro" id="IPR002347">
    <property type="entry name" value="SDR_fam"/>
</dbReference>
<dbReference type="InterPro" id="IPR057326">
    <property type="entry name" value="KR_dom"/>
</dbReference>
<dbReference type="InterPro" id="IPR020904">
    <property type="entry name" value="Sc_DH/Rdtase_CS"/>
</dbReference>
<evidence type="ECO:0000256" key="2">
    <source>
        <dbReference type="ARBA" id="ARBA00023002"/>
    </source>
</evidence>
<dbReference type="PANTHER" id="PTHR44196">
    <property type="entry name" value="DEHYDROGENASE/REDUCTASE SDR FAMILY MEMBER 7B"/>
    <property type="match status" value="1"/>
</dbReference>
<proteinExistence type="inferred from homology"/>
<protein>
    <submittedName>
        <fullName evidence="6">3-hydroxybutyrate dehydrogenase</fullName>
        <ecNumber evidence="6">1.1.1.30</ecNumber>
    </submittedName>
</protein>
<dbReference type="PIRSF" id="PIRSF000126">
    <property type="entry name" value="11-beta-HSD1"/>
    <property type="match status" value="1"/>
</dbReference>
<reference evidence="6 7" key="1">
    <citation type="submission" date="2017-06" db="EMBL/GenBank/DDBJ databases">
        <title>Genome sequence of Bacillus sonorensis strain SRCM101395.</title>
        <authorList>
            <person name="Cho S.H."/>
        </authorList>
    </citation>
    <scope>NUCLEOTIDE SEQUENCE [LARGE SCALE GENOMIC DNA]</scope>
    <source>
        <strain evidence="6 7">SRCM101395</strain>
    </source>
</reference>
<name>A0ABM6LIX3_9BACI</name>
<dbReference type="Gene3D" id="3.40.50.720">
    <property type="entry name" value="NAD(P)-binding Rossmann-like Domain"/>
    <property type="match status" value="1"/>
</dbReference>
<keyword evidence="4" id="KW-1133">Transmembrane helix</keyword>
<dbReference type="Proteomes" id="UP000196877">
    <property type="component" value="Chromosome"/>
</dbReference>
<keyword evidence="2 6" id="KW-0560">Oxidoreductase</keyword>
<dbReference type="NCBIfam" id="NF005806">
    <property type="entry name" value="PRK07666.1"/>
    <property type="match status" value="1"/>
</dbReference>
<dbReference type="GO" id="GO:0003858">
    <property type="term" value="F:3-hydroxybutyrate dehydrogenase activity"/>
    <property type="evidence" value="ECO:0007669"/>
    <property type="project" value="UniProtKB-EC"/>
</dbReference>
<dbReference type="PRINTS" id="PR00080">
    <property type="entry name" value="SDRFAMILY"/>
</dbReference>
<evidence type="ECO:0000256" key="4">
    <source>
        <dbReference type="SAM" id="Phobius"/>
    </source>
</evidence>
<evidence type="ECO:0000313" key="7">
    <source>
        <dbReference type="Proteomes" id="UP000196877"/>
    </source>
</evidence>
<evidence type="ECO:0000256" key="3">
    <source>
        <dbReference type="RuleBase" id="RU000363"/>
    </source>
</evidence>
<dbReference type="CDD" id="cd05233">
    <property type="entry name" value="SDR_c"/>
    <property type="match status" value="1"/>
</dbReference>
<evidence type="ECO:0000313" key="6">
    <source>
        <dbReference type="EMBL" id="ASB88970.1"/>
    </source>
</evidence>
<keyword evidence="7" id="KW-1185">Reference proteome</keyword>
<dbReference type="EMBL" id="CP021920">
    <property type="protein sequence ID" value="ASB88970.1"/>
    <property type="molecule type" value="Genomic_DNA"/>
</dbReference>
<dbReference type="PRINTS" id="PR00081">
    <property type="entry name" value="GDHRDH"/>
</dbReference>
<organism evidence="6 7">
    <name type="scientific">Bacillus sonorensis</name>
    <dbReference type="NCBI Taxonomy" id="119858"/>
    <lineage>
        <taxon>Bacteria</taxon>
        <taxon>Bacillati</taxon>
        <taxon>Bacillota</taxon>
        <taxon>Bacilli</taxon>
        <taxon>Bacillales</taxon>
        <taxon>Bacillaceae</taxon>
        <taxon>Bacillus</taxon>
    </lineage>
</organism>
<gene>
    <name evidence="6" type="ORF">S101395_02463</name>
</gene>
<dbReference type="InterPro" id="IPR036291">
    <property type="entry name" value="NAD(P)-bd_dom_sf"/>
</dbReference>
<keyword evidence="4" id="KW-0472">Membrane</keyword>
<feature type="transmembrane region" description="Helical" evidence="4">
    <location>
        <begin position="12"/>
        <end position="32"/>
    </location>
</feature>